<accession>A0AA88CJ17</accession>
<organism evidence="1 2">
    <name type="scientific">Ficus carica</name>
    <name type="common">Common fig</name>
    <dbReference type="NCBI Taxonomy" id="3494"/>
    <lineage>
        <taxon>Eukaryota</taxon>
        <taxon>Viridiplantae</taxon>
        <taxon>Streptophyta</taxon>
        <taxon>Embryophyta</taxon>
        <taxon>Tracheophyta</taxon>
        <taxon>Spermatophyta</taxon>
        <taxon>Magnoliopsida</taxon>
        <taxon>eudicotyledons</taxon>
        <taxon>Gunneridae</taxon>
        <taxon>Pentapetalae</taxon>
        <taxon>rosids</taxon>
        <taxon>fabids</taxon>
        <taxon>Rosales</taxon>
        <taxon>Moraceae</taxon>
        <taxon>Ficeae</taxon>
        <taxon>Ficus</taxon>
    </lineage>
</organism>
<dbReference type="Gramene" id="FCD_00012098-RA">
    <property type="protein sequence ID" value="FCD_00012098-RA:cds"/>
    <property type="gene ID" value="FCD_00012098"/>
</dbReference>
<comment type="caution">
    <text evidence="1">The sequence shown here is derived from an EMBL/GenBank/DDBJ whole genome shotgun (WGS) entry which is preliminary data.</text>
</comment>
<name>A0AA88CJ17_FICCA</name>
<protein>
    <submittedName>
        <fullName evidence="1">Uncharacterized protein</fullName>
    </submittedName>
</protein>
<keyword evidence="2" id="KW-1185">Reference proteome</keyword>
<proteinExistence type="predicted"/>
<reference evidence="1" key="1">
    <citation type="submission" date="2023-07" db="EMBL/GenBank/DDBJ databases">
        <title>draft genome sequence of fig (Ficus carica).</title>
        <authorList>
            <person name="Takahashi T."/>
            <person name="Nishimura K."/>
        </authorList>
    </citation>
    <scope>NUCLEOTIDE SEQUENCE</scope>
</reference>
<sequence length="92" mass="10732">MVTLRQRQWTPQMHFDRLRCPTLANEVREIRLGFVITYLESGSVESQSHVFRRLASPEPRPGAVLLEVPYLHRVLPPRPPPHSLITTPSRRR</sequence>
<evidence type="ECO:0000313" key="1">
    <source>
        <dbReference type="EMBL" id="GMN19315.1"/>
    </source>
</evidence>
<dbReference type="EMBL" id="BTGU01006334">
    <property type="protein sequence ID" value="GMN19315.1"/>
    <property type="molecule type" value="Genomic_DNA"/>
</dbReference>
<gene>
    <name evidence="1" type="ORF">TIFTF001_048599</name>
</gene>
<evidence type="ECO:0000313" key="2">
    <source>
        <dbReference type="Proteomes" id="UP001187192"/>
    </source>
</evidence>
<dbReference type="AlphaFoldDB" id="A0AA88CJ17"/>
<dbReference type="Proteomes" id="UP001187192">
    <property type="component" value="Unassembled WGS sequence"/>
</dbReference>